<evidence type="ECO:0008006" key="3">
    <source>
        <dbReference type="Google" id="ProtNLM"/>
    </source>
</evidence>
<sequence>MANIKIKYGYQRVDYLGFQKGFNNPKAPVLLCDVAEALACLQAVQMGVDIGLLVVKIEGDALSIIKKCQLDILDKLEDTHLGEKNSTNSDLHIGEVEFYGNWNRQKWNVKKQ</sequence>
<dbReference type="EMBL" id="JABFAB010246953">
    <property type="protein sequence ID" value="MBA0673253.1"/>
    <property type="molecule type" value="Genomic_DNA"/>
</dbReference>
<evidence type="ECO:0000313" key="2">
    <source>
        <dbReference type="Proteomes" id="UP000593573"/>
    </source>
</evidence>
<organism evidence="1 2">
    <name type="scientific">Gossypium klotzschianum</name>
    <dbReference type="NCBI Taxonomy" id="34286"/>
    <lineage>
        <taxon>Eukaryota</taxon>
        <taxon>Viridiplantae</taxon>
        <taxon>Streptophyta</taxon>
        <taxon>Embryophyta</taxon>
        <taxon>Tracheophyta</taxon>
        <taxon>Spermatophyta</taxon>
        <taxon>Magnoliopsida</taxon>
        <taxon>eudicotyledons</taxon>
        <taxon>Gunneridae</taxon>
        <taxon>Pentapetalae</taxon>
        <taxon>rosids</taxon>
        <taxon>malvids</taxon>
        <taxon>Malvales</taxon>
        <taxon>Malvaceae</taxon>
        <taxon>Malvoideae</taxon>
        <taxon>Gossypium</taxon>
    </lineage>
</organism>
<dbReference type="Proteomes" id="UP000593573">
    <property type="component" value="Unassembled WGS sequence"/>
</dbReference>
<keyword evidence="2" id="KW-1185">Reference proteome</keyword>
<dbReference type="OrthoDB" id="1906820at2759"/>
<name>A0A7J8WEA2_9ROSI</name>
<proteinExistence type="predicted"/>
<evidence type="ECO:0000313" key="1">
    <source>
        <dbReference type="EMBL" id="MBA0673253.1"/>
    </source>
</evidence>
<reference evidence="1 2" key="1">
    <citation type="journal article" date="2019" name="Genome Biol. Evol.">
        <title>Insights into the evolution of the New World diploid cottons (Gossypium, subgenus Houzingenia) based on genome sequencing.</title>
        <authorList>
            <person name="Grover C.E."/>
            <person name="Arick M.A. 2nd"/>
            <person name="Thrash A."/>
            <person name="Conover J.L."/>
            <person name="Sanders W.S."/>
            <person name="Peterson D.G."/>
            <person name="Frelichowski J.E."/>
            <person name="Scheffler J.A."/>
            <person name="Scheffler B.E."/>
            <person name="Wendel J.F."/>
        </authorList>
    </citation>
    <scope>NUCLEOTIDE SEQUENCE [LARGE SCALE GENOMIC DNA]</scope>
    <source>
        <strain evidence="1">57</strain>
        <tissue evidence="1">Leaf</tissue>
    </source>
</reference>
<protein>
    <recommendedName>
        <fullName evidence="3">RNase H type-1 domain-containing protein</fullName>
    </recommendedName>
</protein>
<comment type="caution">
    <text evidence="1">The sequence shown here is derived from an EMBL/GenBank/DDBJ whole genome shotgun (WGS) entry which is preliminary data.</text>
</comment>
<dbReference type="AlphaFoldDB" id="A0A7J8WEA2"/>
<accession>A0A7J8WEA2</accession>
<gene>
    <name evidence="1" type="ORF">Goklo_025168</name>
</gene>